<dbReference type="OrthoDB" id="3177877at2"/>
<dbReference type="AlphaFoldDB" id="X5DR83"/>
<proteinExistence type="predicted"/>
<dbReference type="SUPFAM" id="SSF52540">
    <property type="entry name" value="P-loop containing nucleoside triphosphate hydrolases"/>
    <property type="match status" value="1"/>
</dbReference>
<dbReference type="EMBL" id="CP006842">
    <property type="protein sequence ID" value="AHW63774.1"/>
    <property type="molecule type" value="Genomic_DNA"/>
</dbReference>
<reference evidence="4 5" key="1">
    <citation type="journal article" date="2015" name="Int. J. Syst. Evol. Microbiol.">
        <title>Revisiting Corynebacterium glyciniphilum (ex Kubota et al., 1972) sp. nov., nom. rev., isolated from putrefied banana.</title>
        <authorList>
            <person name="Al-Dilaimi A."/>
            <person name="Bednarz H."/>
            <person name="Lomker A."/>
            <person name="Niehaus K."/>
            <person name="Kalinowski J."/>
            <person name="Ruckert C."/>
        </authorList>
    </citation>
    <scope>NUCLEOTIDE SEQUENCE [LARGE SCALE GENOMIC DNA]</scope>
    <source>
        <strain evidence="4">AJ 3170</strain>
    </source>
</reference>
<feature type="coiled-coil region" evidence="1">
    <location>
        <begin position="278"/>
        <end position="336"/>
    </location>
</feature>
<gene>
    <name evidence="4" type="ORF">CGLY_06645</name>
</gene>
<dbReference type="KEGG" id="cgy:CGLY_06645"/>
<dbReference type="Proteomes" id="UP000023703">
    <property type="component" value="Chromosome"/>
</dbReference>
<keyword evidence="5" id="KW-1185">Reference proteome</keyword>
<dbReference type="HOGENOM" id="CLU_015046_1_0_11"/>
<dbReference type="eggNOG" id="COG0419">
    <property type="taxonomic scope" value="Bacteria"/>
</dbReference>
<dbReference type="GO" id="GO:0016887">
    <property type="term" value="F:ATP hydrolysis activity"/>
    <property type="evidence" value="ECO:0007669"/>
    <property type="project" value="InterPro"/>
</dbReference>
<dbReference type="RefSeq" id="WP_038547699.1">
    <property type="nucleotide sequence ID" value="NZ_CP006842.1"/>
</dbReference>
<dbReference type="PANTHER" id="PTHR41259:SF1">
    <property type="entry name" value="DOUBLE-STRAND BREAK REPAIR RAD50 ATPASE, PUTATIVE-RELATED"/>
    <property type="match status" value="1"/>
</dbReference>
<dbReference type="Pfam" id="PF13476">
    <property type="entry name" value="AAA_23"/>
    <property type="match status" value="1"/>
</dbReference>
<dbReference type="PANTHER" id="PTHR41259">
    <property type="entry name" value="DOUBLE-STRAND BREAK REPAIR RAD50 ATPASE, PUTATIVE-RELATED"/>
    <property type="match status" value="1"/>
</dbReference>
<dbReference type="GO" id="GO:0006302">
    <property type="term" value="P:double-strand break repair"/>
    <property type="evidence" value="ECO:0007669"/>
    <property type="project" value="InterPro"/>
</dbReference>
<name>X5DR83_9CORY</name>
<feature type="coiled-coil region" evidence="1">
    <location>
        <begin position="656"/>
        <end position="756"/>
    </location>
</feature>
<accession>X5DR83</accession>
<keyword evidence="1" id="KW-0175">Coiled coil</keyword>
<evidence type="ECO:0000256" key="1">
    <source>
        <dbReference type="SAM" id="Coils"/>
    </source>
</evidence>
<feature type="region of interest" description="Disordered" evidence="2">
    <location>
        <begin position="157"/>
        <end position="181"/>
    </location>
</feature>
<evidence type="ECO:0000313" key="4">
    <source>
        <dbReference type="EMBL" id="AHW63774.1"/>
    </source>
</evidence>
<feature type="domain" description="Rad50/SbcC-type AAA" evidence="3">
    <location>
        <begin position="6"/>
        <end position="97"/>
    </location>
</feature>
<dbReference type="Gene3D" id="3.40.50.300">
    <property type="entry name" value="P-loop containing nucleotide triphosphate hydrolases"/>
    <property type="match status" value="2"/>
</dbReference>
<dbReference type="STRING" id="1404245.CGLY_06645"/>
<dbReference type="InterPro" id="IPR027417">
    <property type="entry name" value="P-loop_NTPase"/>
</dbReference>
<evidence type="ECO:0000256" key="2">
    <source>
        <dbReference type="SAM" id="MobiDB-lite"/>
    </source>
</evidence>
<feature type="coiled-coil region" evidence="1">
    <location>
        <begin position="593"/>
        <end position="620"/>
    </location>
</feature>
<evidence type="ECO:0000313" key="5">
    <source>
        <dbReference type="Proteomes" id="UP000023703"/>
    </source>
</evidence>
<feature type="coiled-coil region" evidence="1">
    <location>
        <begin position="516"/>
        <end position="566"/>
    </location>
</feature>
<organism evidence="4 5">
    <name type="scientific">Corynebacterium glyciniphilum AJ 3170</name>
    <dbReference type="NCBI Taxonomy" id="1404245"/>
    <lineage>
        <taxon>Bacteria</taxon>
        <taxon>Bacillati</taxon>
        <taxon>Actinomycetota</taxon>
        <taxon>Actinomycetes</taxon>
        <taxon>Mycobacteriales</taxon>
        <taxon>Corynebacteriaceae</taxon>
        <taxon>Corynebacterium</taxon>
    </lineage>
</organism>
<evidence type="ECO:0000259" key="3">
    <source>
        <dbReference type="Pfam" id="PF13476"/>
    </source>
</evidence>
<sequence length="907" mass="98587">MLNFRSLTLSHVAGVTHAHLEFPESGVLVVHGPNEAGKSTLLRAVRLLLDDTPTSSRKRDVKLLKDVSVDEPTTISAELVVGETELQLTKAFNKGAGRCELRVTAPRAESLTGREASDRFAEIMRGEVDTDLLDALTVEQGASLDQLAAAGLGPLERALNGEPADGSEDNDGVGTADAGDGGGAAVLVDRIATERARYFTPGGKPSKEYKAAMDERAAALEEHTAAGKAYDQAQTLIIELERLRAEKETIALQEPHAREEARTAAVNAERGRERQRRLDECRAVLTGAQQRLELAEQRLQVRRDRITELTAAVNVHDEATAEAAAASDAAEGAQQQETELRMTLTRERRRARSTMAFIRYLDAVHHRDTLAETLRALREKQTEARGIAELITSTRELIDQNPVTAEAAETVRRADADLTRAESVRDASATLIELTGEQGGRFFVDGDEYELGETPEQLHVTSRRTLQLGDFSLTITPAQGVGRSKDGSDLTADVDSATARLQSALADAGVDTVEAVTRKAETRRQLQTELAELRIKVSQATGGLGLEELDRNIEEQGLEHRRAEHAVSAAREVLDTEDPDNEVELPDSDVADTEELRRDAEACEGRVDRLREELDTLARTGAAAVLNSRLEEQKRAAARGADLEAALEGMRADVSDDHLRTQVEQAHREVEDATEKLEGLTAELDPAVSDLDTLEGLLAGAESRVRTLRDRADRISHEISRANGALGEHSGVAERLEAASARLQRAQRTEERVSQQAQAADTLHRAVQSARDDARRRYEAPYRASVESLARTLYGRAVSIEFDDDLSISRRVLDATALDAAQLSGGAREQLAILSRLAVADIVGRGEGVPVVIDDALGFSDTARIHRMNVVLSQLAKTNQIIILTCDPARFDSIPGATATSMAELRQ</sequence>
<protein>
    <recommendedName>
        <fullName evidence="3">Rad50/SbcC-type AAA domain-containing protein</fullName>
    </recommendedName>
</protein>
<dbReference type="InterPro" id="IPR038729">
    <property type="entry name" value="Rad50/SbcC_AAA"/>
</dbReference>